<dbReference type="InterPro" id="IPR002052">
    <property type="entry name" value="DNA_methylase_N6_adenine_CS"/>
</dbReference>
<dbReference type="Pfam" id="PF17827">
    <property type="entry name" value="PrmC_N"/>
    <property type="match status" value="1"/>
</dbReference>
<dbReference type="InterPro" id="IPR004556">
    <property type="entry name" value="HemK-like"/>
</dbReference>
<dbReference type="InterPro" id="IPR019874">
    <property type="entry name" value="RF_methyltr_PrmC"/>
</dbReference>
<dbReference type="AlphaFoldDB" id="A0A6J6GG87"/>
<dbReference type="EC" id="2.1.1.297" evidence="1"/>
<protein>
    <recommendedName>
        <fullName evidence="1">peptide chain release factor N(5)-glutamine methyltransferase</fullName>
        <ecNumber evidence="1">2.1.1.297</ecNumber>
    </recommendedName>
</protein>
<dbReference type="PANTHER" id="PTHR18895">
    <property type="entry name" value="HEMK METHYLTRANSFERASE"/>
    <property type="match status" value="1"/>
</dbReference>
<dbReference type="NCBIfam" id="TIGR03534">
    <property type="entry name" value="RF_mod_PrmC"/>
    <property type="match status" value="1"/>
</dbReference>
<dbReference type="Gene3D" id="3.40.50.150">
    <property type="entry name" value="Vaccinia Virus protein VP39"/>
    <property type="match status" value="1"/>
</dbReference>
<dbReference type="InterPro" id="IPR029063">
    <property type="entry name" value="SAM-dependent_MTases_sf"/>
</dbReference>
<feature type="domain" description="Release factor glutamine methyltransferase N-terminal" evidence="7">
    <location>
        <begin position="14"/>
        <end position="85"/>
    </location>
</feature>
<evidence type="ECO:0000256" key="5">
    <source>
        <dbReference type="ARBA" id="ARBA00048391"/>
    </source>
</evidence>
<gene>
    <name evidence="8" type="ORF">UFOPK1835_00193</name>
</gene>
<dbReference type="GO" id="GO:0102559">
    <property type="term" value="F:peptide chain release factor N(5)-glutamine methyltransferase activity"/>
    <property type="evidence" value="ECO:0007669"/>
    <property type="project" value="UniProtKB-EC"/>
</dbReference>
<proteinExistence type="inferred from homology"/>
<dbReference type="PANTHER" id="PTHR18895:SF74">
    <property type="entry name" value="MTRF1L RELEASE FACTOR GLUTAMINE METHYLTRANSFERASE"/>
    <property type="match status" value="1"/>
</dbReference>
<comment type="catalytic activity">
    <reaction evidence="5">
        <text>L-glutaminyl-[peptide chain release factor] + S-adenosyl-L-methionine = N(5)-methyl-L-glutaminyl-[peptide chain release factor] + S-adenosyl-L-homocysteine + H(+)</text>
        <dbReference type="Rhea" id="RHEA:42896"/>
        <dbReference type="Rhea" id="RHEA-COMP:10271"/>
        <dbReference type="Rhea" id="RHEA-COMP:10272"/>
        <dbReference type="ChEBI" id="CHEBI:15378"/>
        <dbReference type="ChEBI" id="CHEBI:30011"/>
        <dbReference type="ChEBI" id="CHEBI:57856"/>
        <dbReference type="ChEBI" id="CHEBI:59789"/>
        <dbReference type="ChEBI" id="CHEBI:61891"/>
        <dbReference type="EC" id="2.1.1.297"/>
    </reaction>
</comment>
<evidence type="ECO:0000256" key="3">
    <source>
        <dbReference type="ARBA" id="ARBA00022679"/>
    </source>
</evidence>
<dbReference type="PROSITE" id="PS00092">
    <property type="entry name" value="N6_MTASE"/>
    <property type="match status" value="1"/>
</dbReference>
<dbReference type="CDD" id="cd02440">
    <property type="entry name" value="AdoMet_MTases"/>
    <property type="match status" value="1"/>
</dbReference>
<dbReference type="InterPro" id="IPR050320">
    <property type="entry name" value="N5-glutamine_MTase"/>
</dbReference>
<evidence type="ECO:0000259" key="6">
    <source>
        <dbReference type="Pfam" id="PF05175"/>
    </source>
</evidence>
<evidence type="ECO:0000259" key="7">
    <source>
        <dbReference type="Pfam" id="PF17827"/>
    </source>
</evidence>
<sequence>MSNADGTITWRQLHAEAVRRLTDGASGDPAQCETDARRIVERASGFEGADYVLGLDDAATERGVHFFDVMLGRRLTGEPLQYVVGRWGFRNLDLLVDKRVLIPRPETESVAGWAISELNLIRPEAVADERRLLAVDLGTGSGAIGLAIATECSRVDVWLTDESPDALAVAQANLTGIGGAGTSVRIGAGSWFDALPAELAGTVDVIVSNPPYVADDDELPPVVRDWEPGSALFAGIDGLDDLRVLVAGASEWLQPRGSLVLEMAPTQVEAVAELARSAGFVDVEIRPDLTGRNRGVIARRAHRNGD</sequence>
<feature type="domain" description="Methyltransferase small" evidence="6">
    <location>
        <begin position="134"/>
        <end position="217"/>
    </location>
</feature>
<dbReference type="InterPro" id="IPR040758">
    <property type="entry name" value="PrmC_N"/>
</dbReference>
<evidence type="ECO:0000256" key="2">
    <source>
        <dbReference type="ARBA" id="ARBA00022603"/>
    </source>
</evidence>
<dbReference type="SUPFAM" id="SSF53335">
    <property type="entry name" value="S-adenosyl-L-methionine-dependent methyltransferases"/>
    <property type="match status" value="1"/>
</dbReference>
<evidence type="ECO:0000313" key="8">
    <source>
        <dbReference type="EMBL" id="CAB4598104.1"/>
    </source>
</evidence>
<keyword evidence="3" id="KW-0808">Transferase</keyword>
<accession>A0A6J6GG87</accession>
<name>A0A6J6GG87_9ZZZZ</name>
<dbReference type="HAMAP" id="MF_02126">
    <property type="entry name" value="RF_methyltr_PrmC"/>
    <property type="match status" value="1"/>
</dbReference>
<dbReference type="GO" id="GO:0032259">
    <property type="term" value="P:methylation"/>
    <property type="evidence" value="ECO:0007669"/>
    <property type="project" value="UniProtKB-KW"/>
</dbReference>
<keyword evidence="2" id="KW-0489">Methyltransferase</keyword>
<dbReference type="GO" id="GO:0003676">
    <property type="term" value="F:nucleic acid binding"/>
    <property type="evidence" value="ECO:0007669"/>
    <property type="project" value="InterPro"/>
</dbReference>
<dbReference type="InterPro" id="IPR007848">
    <property type="entry name" value="Small_mtfrase_dom"/>
</dbReference>
<dbReference type="NCBIfam" id="TIGR00536">
    <property type="entry name" value="hemK_fam"/>
    <property type="match status" value="1"/>
</dbReference>
<dbReference type="EMBL" id="CAEZUP010000004">
    <property type="protein sequence ID" value="CAB4598104.1"/>
    <property type="molecule type" value="Genomic_DNA"/>
</dbReference>
<organism evidence="8">
    <name type="scientific">freshwater metagenome</name>
    <dbReference type="NCBI Taxonomy" id="449393"/>
    <lineage>
        <taxon>unclassified sequences</taxon>
        <taxon>metagenomes</taxon>
        <taxon>ecological metagenomes</taxon>
    </lineage>
</organism>
<keyword evidence="4" id="KW-0949">S-adenosyl-L-methionine</keyword>
<dbReference type="Pfam" id="PF05175">
    <property type="entry name" value="MTS"/>
    <property type="match status" value="1"/>
</dbReference>
<evidence type="ECO:0000256" key="1">
    <source>
        <dbReference type="ARBA" id="ARBA00012771"/>
    </source>
</evidence>
<dbReference type="Gene3D" id="1.10.8.10">
    <property type="entry name" value="DNA helicase RuvA subunit, C-terminal domain"/>
    <property type="match status" value="1"/>
</dbReference>
<evidence type="ECO:0000256" key="4">
    <source>
        <dbReference type="ARBA" id="ARBA00022691"/>
    </source>
</evidence>
<reference evidence="8" key="1">
    <citation type="submission" date="2020-05" db="EMBL/GenBank/DDBJ databases">
        <authorList>
            <person name="Chiriac C."/>
            <person name="Salcher M."/>
            <person name="Ghai R."/>
            <person name="Kavagutti S V."/>
        </authorList>
    </citation>
    <scope>NUCLEOTIDE SEQUENCE</scope>
</reference>